<protein>
    <recommendedName>
        <fullName evidence="4">FACT complex subunit</fullName>
    </recommendedName>
</protein>
<gene>
    <name evidence="2" type="ORF">CCMP2556_LOCUS10679</name>
</gene>
<evidence type="ECO:0000313" key="2">
    <source>
        <dbReference type="EMBL" id="CAK9011990.1"/>
    </source>
</evidence>
<keyword evidence="3" id="KW-1185">Reference proteome</keyword>
<name>A0ABP0JCH3_9DINO</name>
<evidence type="ECO:0008006" key="4">
    <source>
        <dbReference type="Google" id="ProtNLM"/>
    </source>
</evidence>
<dbReference type="Proteomes" id="UP001642484">
    <property type="component" value="Unassembled WGS sequence"/>
</dbReference>
<evidence type="ECO:0000313" key="3">
    <source>
        <dbReference type="Proteomes" id="UP001642484"/>
    </source>
</evidence>
<dbReference type="EMBL" id="CAXAMN010005025">
    <property type="protein sequence ID" value="CAK9011990.1"/>
    <property type="molecule type" value="Genomic_DNA"/>
</dbReference>
<feature type="compositionally biased region" description="Basic and acidic residues" evidence="1">
    <location>
        <begin position="253"/>
        <end position="270"/>
    </location>
</feature>
<sequence>MVDLASLNTELKAAKEKWEELKLGKAKKEAETFPFPVWAMLATQQPPTAKAFDVYEIPVKLIINSKEGQMSVEVPSPELPAQLQSKIAEAVLATWKKQLNKKAAPWGIAATFEWVASNFAKLLMLDAECLHPYEGCDENDCTMRRYAIGPPAVQAAEEEDDEDSEEEEASEEEDDAEAIAMQERLAALLLEVEHHGGDGRKKLSPEEIEQKKKEAEELGDKFRQLSKKERSEINKTRKERAGQRLAKTGSKSRKFEGEGATSKEDKKKKNKENVKKTFWIGLSMTCCLGS</sequence>
<feature type="compositionally biased region" description="Acidic residues" evidence="1">
    <location>
        <begin position="156"/>
        <end position="176"/>
    </location>
</feature>
<comment type="caution">
    <text evidence="2">The sequence shown here is derived from an EMBL/GenBank/DDBJ whole genome shotgun (WGS) entry which is preliminary data.</text>
</comment>
<reference evidence="2 3" key="1">
    <citation type="submission" date="2024-02" db="EMBL/GenBank/DDBJ databases">
        <authorList>
            <person name="Chen Y."/>
            <person name="Shah S."/>
            <person name="Dougan E. K."/>
            <person name="Thang M."/>
            <person name="Chan C."/>
        </authorList>
    </citation>
    <scope>NUCLEOTIDE SEQUENCE [LARGE SCALE GENOMIC DNA]</scope>
</reference>
<organism evidence="2 3">
    <name type="scientific">Durusdinium trenchii</name>
    <dbReference type="NCBI Taxonomy" id="1381693"/>
    <lineage>
        <taxon>Eukaryota</taxon>
        <taxon>Sar</taxon>
        <taxon>Alveolata</taxon>
        <taxon>Dinophyceae</taxon>
        <taxon>Suessiales</taxon>
        <taxon>Symbiodiniaceae</taxon>
        <taxon>Durusdinium</taxon>
    </lineage>
</organism>
<proteinExistence type="predicted"/>
<evidence type="ECO:0000256" key="1">
    <source>
        <dbReference type="SAM" id="MobiDB-lite"/>
    </source>
</evidence>
<accession>A0ABP0JCH3</accession>
<feature type="region of interest" description="Disordered" evidence="1">
    <location>
        <begin position="152"/>
        <end position="176"/>
    </location>
</feature>
<feature type="region of interest" description="Disordered" evidence="1">
    <location>
        <begin position="196"/>
        <end position="270"/>
    </location>
</feature>
<feature type="compositionally biased region" description="Basic and acidic residues" evidence="1">
    <location>
        <begin position="196"/>
        <end position="242"/>
    </location>
</feature>